<dbReference type="HOGENOM" id="CLU_1116114_0_0_1"/>
<keyword evidence="2" id="KW-1185">Reference proteome</keyword>
<evidence type="ECO:0000313" key="2">
    <source>
        <dbReference type="Proteomes" id="UP000054166"/>
    </source>
</evidence>
<dbReference type="EMBL" id="KN833110">
    <property type="protein sequence ID" value="KIM72720.1"/>
    <property type="molecule type" value="Genomic_DNA"/>
</dbReference>
<protein>
    <submittedName>
        <fullName evidence="1">Uncharacterized protein</fullName>
    </submittedName>
</protein>
<reference evidence="1 2" key="1">
    <citation type="submission" date="2014-04" db="EMBL/GenBank/DDBJ databases">
        <authorList>
            <consortium name="DOE Joint Genome Institute"/>
            <person name="Kuo A."/>
            <person name="Tarkka M."/>
            <person name="Buscot F."/>
            <person name="Kohler A."/>
            <person name="Nagy L.G."/>
            <person name="Floudas D."/>
            <person name="Copeland A."/>
            <person name="Barry K.W."/>
            <person name="Cichocki N."/>
            <person name="Veneault-Fourrey C."/>
            <person name="LaButti K."/>
            <person name="Lindquist E.A."/>
            <person name="Lipzen A."/>
            <person name="Lundell T."/>
            <person name="Morin E."/>
            <person name="Murat C."/>
            <person name="Sun H."/>
            <person name="Tunlid A."/>
            <person name="Henrissat B."/>
            <person name="Grigoriev I.V."/>
            <person name="Hibbett D.S."/>
            <person name="Martin F."/>
            <person name="Nordberg H.P."/>
            <person name="Cantor M.N."/>
            <person name="Hua S.X."/>
        </authorList>
    </citation>
    <scope>NUCLEOTIDE SEQUENCE [LARGE SCALE GENOMIC DNA]</scope>
    <source>
        <strain evidence="1 2">F 1598</strain>
    </source>
</reference>
<reference evidence="2" key="2">
    <citation type="submission" date="2015-01" db="EMBL/GenBank/DDBJ databases">
        <title>Evolutionary Origins and Diversification of the Mycorrhizal Mutualists.</title>
        <authorList>
            <consortium name="DOE Joint Genome Institute"/>
            <consortium name="Mycorrhizal Genomics Consortium"/>
            <person name="Kohler A."/>
            <person name="Kuo A."/>
            <person name="Nagy L.G."/>
            <person name="Floudas D."/>
            <person name="Copeland A."/>
            <person name="Barry K.W."/>
            <person name="Cichocki N."/>
            <person name="Veneault-Fourrey C."/>
            <person name="LaButti K."/>
            <person name="Lindquist E.A."/>
            <person name="Lipzen A."/>
            <person name="Lundell T."/>
            <person name="Morin E."/>
            <person name="Murat C."/>
            <person name="Riley R."/>
            <person name="Ohm R."/>
            <person name="Sun H."/>
            <person name="Tunlid A."/>
            <person name="Henrissat B."/>
            <person name="Grigoriev I.V."/>
            <person name="Hibbett D.S."/>
            <person name="Martin F."/>
        </authorList>
    </citation>
    <scope>NUCLEOTIDE SEQUENCE [LARGE SCALE GENOMIC DNA]</scope>
    <source>
        <strain evidence="2">F 1598</strain>
    </source>
</reference>
<dbReference type="Proteomes" id="UP000054166">
    <property type="component" value="Unassembled WGS sequence"/>
</dbReference>
<sequence>MAQIDTLPQLMGRLDHICRLINHDQDTKESQWYEPWDLVLNWLRVKTDLRLTIAPQFMISRPYYAGNASEDYSMTADTSASSDSDTNEQMQVKDQYRIPDFSVFFASGDYPTRSLPVIAEIKPYQNILGDEPDAIFMAMEFTRTQLQEQVYFAFDTYTLMDDIYVLCIIGWHWDLLKFERRSNRLPSGKYAGDIQSKGKGKGKGRRVGAVYDHDFNPRHMLNSQRNDFSDDFKRGWNTAMRSIGCITNF</sequence>
<gene>
    <name evidence="1" type="ORF">PILCRDRAFT_829603</name>
</gene>
<dbReference type="AlphaFoldDB" id="A0A0C3EJC5"/>
<evidence type="ECO:0000313" key="1">
    <source>
        <dbReference type="EMBL" id="KIM72720.1"/>
    </source>
</evidence>
<dbReference type="InParanoid" id="A0A0C3EJC5"/>
<name>A0A0C3EJC5_PILCF</name>
<proteinExistence type="predicted"/>
<organism evidence="1 2">
    <name type="scientific">Piloderma croceum (strain F 1598)</name>
    <dbReference type="NCBI Taxonomy" id="765440"/>
    <lineage>
        <taxon>Eukaryota</taxon>
        <taxon>Fungi</taxon>
        <taxon>Dikarya</taxon>
        <taxon>Basidiomycota</taxon>
        <taxon>Agaricomycotina</taxon>
        <taxon>Agaricomycetes</taxon>
        <taxon>Agaricomycetidae</taxon>
        <taxon>Atheliales</taxon>
        <taxon>Atheliaceae</taxon>
        <taxon>Piloderma</taxon>
    </lineage>
</organism>
<accession>A0A0C3EJC5</accession>
<dbReference type="OrthoDB" id="10641252at2759"/>